<feature type="compositionally biased region" description="Low complexity" evidence="6">
    <location>
        <begin position="133"/>
        <end position="142"/>
    </location>
</feature>
<evidence type="ECO:0000256" key="4">
    <source>
        <dbReference type="ARBA" id="ARBA00022741"/>
    </source>
</evidence>
<evidence type="ECO:0000313" key="8">
    <source>
        <dbReference type="EMBL" id="PFX21900.1"/>
    </source>
</evidence>
<proteinExistence type="inferred from homology"/>
<feature type="region of interest" description="Disordered" evidence="6">
    <location>
        <begin position="104"/>
        <end position="157"/>
    </location>
</feature>
<evidence type="ECO:0000256" key="1">
    <source>
        <dbReference type="ARBA" id="ARBA00004749"/>
    </source>
</evidence>
<dbReference type="InterPro" id="IPR011009">
    <property type="entry name" value="Kinase-like_dom_sf"/>
</dbReference>
<keyword evidence="5" id="KW-0067">ATP-binding</keyword>
<evidence type="ECO:0000313" key="9">
    <source>
        <dbReference type="Proteomes" id="UP000225706"/>
    </source>
</evidence>
<gene>
    <name evidence="8" type="primary">adck4</name>
    <name evidence="8" type="ORF">AWC38_SpisGene13613</name>
</gene>
<evidence type="ECO:0000256" key="2">
    <source>
        <dbReference type="ARBA" id="ARBA00009670"/>
    </source>
</evidence>
<dbReference type="GO" id="GO:0006744">
    <property type="term" value="P:ubiquinone biosynthetic process"/>
    <property type="evidence" value="ECO:0007669"/>
    <property type="project" value="TreeGrafter"/>
</dbReference>
<reference evidence="9" key="1">
    <citation type="journal article" date="2017" name="bioRxiv">
        <title>Comparative analysis of the genomes of Stylophora pistillata and Acropora digitifera provides evidence for extensive differences between species of corals.</title>
        <authorList>
            <person name="Voolstra C.R."/>
            <person name="Li Y."/>
            <person name="Liew Y.J."/>
            <person name="Baumgarten S."/>
            <person name="Zoccola D."/>
            <person name="Flot J.-F."/>
            <person name="Tambutte S."/>
            <person name="Allemand D."/>
            <person name="Aranda M."/>
        </authorList>
    </citation>
    <scope>NUCLEOTIDE SEQUENCE [LARGE SCALE GENOMIC DNA]</scope>
</reference>
<accession>A0A2B4RZB9</accession>
<dbReference type="InterPro" id="IPR034646">
    <property type="entry name" value="ADCK3_dom"/>
</dbReference>
<keyword evidence="8" id="KW-0418">Kinase</keyword>
<comment type="caution">
    <text evidence="8">The sequence shown here is derived from an EMBL/GenBank/DDBJ whole genome shotgun (WGS) entry which is preliminary data.</text>
</comment>
<sequence>MLRERHFQIWKRLISLSKLISGEHSAISTSDSHLSRTSSSIAAPSSNTFYEHIQNSRGNCGYLRDAGRLKSCTCIRGSSHSSIVYQQHPKRLLSTSACNLAVTHTASDKHSTSKTKVNLQSGTRKKPSSQNPTITTRPTTSTQKLSGRSKEKAVPSSRVGRLMNYSGLVAGLGLGTLAEVAKRQLGLGKTGSSKTDITGSAFLSEANAERIVTTLCKMRGAALKLGQMLSIQDNSFISPELQRVFDRVRDSADFMPRWQLEKVLVKELGASWRDKLSEFDMTPFAAASIGQVHRGVLKDGRSVAIKIQYPGVGESIDSDINNLMTMLKVGNLLPEGLYAENAIDVARREMAWEVDYLREAKHSRQFRELLKNMPEFYVPEVIEDLTSKQVLTTELIDGTSLDKIENVNQDTIDKVCLDILRLCLKELFEFRFMQTDPNWSNFFYNPTTGQIWLLDFGASRTYGKKFVDKYIKIIRGAAIGDRDMVIDNSIGLGFLTGYESKVMINAHADAVMILGEPFSKNEPFNFQAQDTTSRIKKLIPVMLRHRLSPPPEETYSLHRKMSGSFLLCAKLGASINCKPLFDEVWEKYKFD</sequence>
<dbReference type="Gene3D" id="1.10.510.10">
    <property type="entry name" value="Transferase(Phosphotransferase) domain 1"/>
    <property type="match status" value="1"/>
</dbReference>
<dbReference type="OrthoDB" id="201153at2759"/>
<organism evidence="8 9">
    <name type="scientific">Stylophora pistillata</name>
    <name type="common">Smooth cauliflower coral</name>
    <dbReference type="NCBI Taxonomy" id="50429"/>
    <lineage>
        <taxon>Eukaryota</taxon>
        <taxon>Metazoa</taxon>
        <taxon>Cnidaria</taxon>
        <taxon>Anthozoa</taxon>
        <taxon>Hexacorallia</taxon>
        <taxon>Scleractinia</taxon>
        <taxon>Astrocoeniina</taxon>
        <taxon>Pocilloporidae</taxon>
        <taxon>Stylophora</taxon>
    </lineage>
</organism>
<dbReference type="InterPro" id="IPR004147">
    <property type="entry name" value="ABC1_dom"/>
</dbReference>
<feature type="domain" description="ABC1 atypical kinase-like" evidence="7">
    <location>
        <begin position="248"/>
        <end position="486"/>
    </location>
</feature>
<dbReference type="PANTHER" id="PTHR43851">
    <property type="match status" value="1"/>
</dbReference>
<evidence type="ECO:0000256" key="6">
    <source>
        <dbReference type="SAM" id="MobiDB-lite"/>
    </source>
</evidence>
<dbReference type="GO" id="GO:0005524">
    <property type="term" value="F:ATP binding"/>
    <property type="evidence" value="ECO:0007669"/>
    <property type="project" value="UniProtKB-KW"/>
</dbReference>
<dbReference type="SUPFAM" id="SSF56112">
    <property type="entry name" value="Protein kinase-like (PK-like)"/>
    <property type="match status" value="1"/>
</dbReference>
<dbReference type="PANTHER" id="PTHR43851:SF3">
    <property type="entry name" value="COENZYME Q8"/>
    <property type="match status" value="1"/>
</dbReference>
<dbReference type="GO" id="GO:0016301">
    <property type="term" value="F:kinase activity"/>
    <property type="evidence" value="ECO:0007669"/>
    <property type="project" value="UniProtKB-KW"/>
</dbReference>
<dbReference type="EMBL" id="LSMT01000259">
    <property type="protein sequence ID" value="PFX21900.1"/>
    <property type="molecule type" value="Genomic_DNA"/>
</dbReference>
<feature type="compositionally biased region" description="Polar residues" evidence="6">
    <location>
        <begin position="114"/>
        <end position="132"/>
    </location>
</feature>
<keyword evidence="4" id="KW-0547">Nucleotide-binding</keyword>
<name>A0A2B4RZB9_STYPI</name>
<dbReference type="InterPro" id="IPR051409">
    <property type="entry name" value="Atypical_kinase_ADCK"/>
</dbReference>
<dbReference type="Pfam" id="PF03109">
    <property type="entry name" value="ABC1"/>
    <property type="match status" value="1"/>
</dbReference>
<keyword evidence="3" id="KW-0808">Transferase</keyword>
<comment type="pathway">
    <text evidence="1">Cofactor biosynthesis; ubiquinone biosynthesis.</text>
</comment>
<keyword evidence="9" id="KW-1185">Reference proteome</keyword>
<dbReference type="AlphaFoldDB" id="A0A2B4RZB9"/>
<evidence type="ECO:0000256" key="3">
    <source>
        <dbReference type="ARBA" id="ARBA00022679"/>
    </source>
</evidence>
<evidence type="ECO:0000256" key="5">
    <source>
        <dbReference type="ARBA" id="ARBA00022840"/>
    </source>
</evidence>
<evidence type="ECO:0000259" key="7">
    <source>
        <dbReference type="Pfam" id="PF03109"/>
    </source>
</evidence>
<dbReference type="CDD" id="cd13970">
    <property type="entry name" value="ABC1_ADCK3"/>
    <property type="match status" value="1"/>
</dbReference>
<comment type="similarity">
    <text evidence="2">Belongs to the protein kinase superfamily. ADCK protein kinase family.</text>
</comment>
<protein>
    <submittedName>
        <fullName evidence="8">AarF domain-containing protein kinase 4</fullName>
    </submittedName>
</protein>
<dbReference type="Proteomes" id="UP000225706">
    <property type="component" value="Unassembled WGS sequence"/>
</dbReference>
<dbReference type="STRING" id="50429.A0A2B4RZB9"/>